<reference evidence="5 6" key="1">
    <citation type="journal article" date="2018" name="Int. J. Syst. Evol. Microbiol.">
        <title>Uliginosibacterium sediminicola sp. nov., isolated from freshwater sediment.</title>
        <authorList>
            <person name="Hwang W.M."/>
            <person name="Kim S.M."/>
            <person name="Kang K."/>
            <person name="Ahn T.Y."/>
        </authorList>
    </citation>
    <scope>NUCLEOTIDE SEQUENCE [LARGE SCALE GENOMIC DNA]</scope>
    <source>
        <strain evidence="5 6">M1-21</strain>
    </source>
</reference>
<dbReference type="PROSITE" id="PS51318">
    <property type="entry name" value="TAT"/>
    <property type="match status" value="1"/>
</dbReference>
<evidence type="ECO:0000256" key="2">
    <source>
        <dbReference type="ARBA" id="ARBA00022729"/>
    </source>
</evidence>
<comment type="caution">
    <text evidence="5">The sequence shown here is derived from an EMBL/GenBank/DDBJ whole genome shotgun (WGS) entry which is preliminary data.</text>
</comment>
<dbReference type="RefSeq" id="WP_345919387.1">
    <property type="nucleotide sequence ID" value="NZ_JBDIVE010000004.1"/>
</dbReference>
<dbReference type="Pfam" id="PF13458">
    <property type="entry name" value="Peripla_BP_6"/>
    <property type="match status" value="1"/>
</dbReference>
<dbReference type="InterPro" id="IPR028082">
    <property type="entry name" value="Peripla_BP_I"/>
</dbReference>
<accession>A0ABU9YXV5</accession>
<dbReference type="SUPFAM" id="SSF53822">
    <property type="entry name" value="Periplasmic binding protein-like I"/>
    <property type="match status" value="1"/>
</dbReference>
<evidence type="ECO:0000313" key="6">
    <source>
        <dbReference type="Proteomes" id="UP001410394"/>
    </source>
</evidence>
<dbReference type="EMBL" id="JBDIVE010000004">
    <property type="protein sequence ID" value="MEN3068616.1"/>
    <property type="molecule type" value="Genomic_DNA"/>
</dbReference>
<feature type="signal peptide" evidence="3">
    <location>
        <begin position="1"/>
        <end position="31"/>
    </location>
</feature>
<keyword evidence="6" id="KW-1185">Reference proteome</keyword>
<keyword evidence="2 3" id="KW-0732">Signal</keyword>
<proteinExistence type="inferred from homology"/>
<evidence type="ECO:0000313" key="5">
    <source>
        <dbReference type="EMBL" id="MEN3068616.1"/>
    </source>
</evidence>
<dbReference type="InterPro" id="IPR028081">
    <property type="entry name" value="Leu-bd"/>
</dbReference>
<sequence length="424" mass="45526">MKPIKSVHRRQLLQGLSAAALSLTLPRMASAQSKVIRIGYVSPQTGPLAAFGETDNFTLAQVREALKAGIKIGNQTYAVEIIVKDSQSNPNRAAEVAMDLINKSKVQLMLCAATPDTVNPVSDQCELAEVPCVSTASPWESWYFGRGGTPAKGFDWTYHFFFGLGDGIAAYTALWQKLPTNKVVGLLCPNDADGEAWADKQHGLPPALQKQGYKLVDLGRFQSGSDNYTAQITAFKKAGVEIVSGVLNPPDFTTFWNQARQQGFKPKIVTVAKAMVFPQAVDNLGTAGDGVTAEVVWSPYHPFKSSLTGASSAQVAEAWEGRAKKQWTPPLGWIHALFEVGIDALRRSGDPFKAAAVRDAIKATKLQTLAGAVNFTNGPMKNVSSIPLVTGQWKSGGKFKHDIEIVSNESAPAVGLTGKLRALS</sequence>
<organism evidence="5 6">
    <name type="scientific">Uliginosibacterium sediminicola</name>
    <dbReference type="NCBI Taxonomy" id="2024550"/>
    <lineage>
        <taxon>Bacteria</taxon>
        <taxon>Pseudomonadati</taxon>
        <taxon>Pseudomonadota</taxon>
        <taxon>Betaproteobacteria</taxon>
        <taxon>Rhodocyclales</taxon>
        <taxon>Zoogloeaceae</taxon>
        <taxon>Uliginosibacterium</taxon>
    </lineage>
</organism>
<dbReference type="InterPro" id="IPR051010">
    <property type="entry name" value="BCAA_transport"/>
</dbReference>
<gene>
    <name evidence="5" type="ORF">ABDB84_09015</name>
</gene>
<dbReference type="CDD" id="cd06337">
    <property type="entry name" value="PBP1_ABC_ligand_binding-like"/>
    <property type="match status" value="1"/>
</dbReference>
<dbReference type="PANTHER" id="PTHR30483:SF6">
    <property type="entry name" value="PERIPLASMIC BINDING PROTEIN OF ABC TRANSPORTER FOR NATURAL AMINO ACIDS"/>
    <property type="match status" value="1"/>
</dbReference>
<protein>
    <submittedName>
        <fullName evidence="5">ABC transporter substrate-binding protein</fullName>
    </submittedName>
</protein>
<comment type="similarity">
    <text evidence="1">Belongs to the leucine-binding protein family.</text>
</comment>
<evidence type="ECO:0000256" key="3">
    <source>
        <dbReference type="SAM" id="SignalP"/>
    </source>
</evidence>
<feature type="chain" id="PRO_5045727771" evidence="3">
    <location>
        <begin position="32"/>
        <end position="424"/>
    </location>
</feature>
<feature type="domain" description="Leucine-binding protein" evidence="4">
    <location>
        <begin position="36"/>
        <end position="378"/>
    </location>
</feature>
<dbReference type="Proteomes" id="UP001410394">
    <property type="component" value="Unassembled WGS sequence"/>
</dbReference>
<dbReference type="InterPro" id="IPR006311">
    <property type="entry name" value="TAT_signal"/>
</dbReference>
<dbReference type="PANTHER" id="PTHR30483">
    <property type="entry name" value="LEUCINE-SPECIFIC-BINDING PROTEIN"/>
    <property type="match status" value="1"/>
</dbReference>
<name>A0ABU9YXV5_9RHOO</name>
<dbReference type="Gene3D" id="3.40.50.2300">
    <property type="match status" value="2"/>
</dbReference>
<evidence type="ECO:0000259" key="4">
    <source>
        <dbReference type="Pfam" id="PF13458"/>
    </source>
</evidence>
<evidence type="ECO:0000256" key="1">
    <source>
        <dbReference type="ARBA" id="ARBA00010062"/>
    </source>
</evidence>